<evidence type="ECO:0000313" key="2">
    <source>
        <dbReference type="Proteomes" id="UP000001535"/>
    </source>
</evidence>
<dbReference type="KEGG" id="vg:3778818"/>
<gene>
    <name evidence="1" type="primary">rtp2</name>
</gene>
<keyword evidence="2" id="KW-1185">Reference proteome</keyword>
<protein>
    <submittedName>
        <fullName evidence="1">Uncharacterized protein</fullName>
    </submittedName>
</protein>
<reference evidence="1 2" key="1">
    <citation type="journal article" date="2006" name="J. Bacteriol.">
        <title>The genome of the novel phage Rtp, with a rosette-like tail tip, is homologous to the genome of phage T1.</title>
        <authorList>
            <person name="Wietzorrek A."/>
            <person name="Schwarz H."/>
            <person name="Herrmann C."/>
            <person name="Braun V."/>
        </authorList>
    </citation>
    <scope>NUCLEOTIDE SEQUENCE</scope>
</reference>
<organism evidence="1 2">
    <name type="scientific">Escherichia phage Rtp</name>
    <dbReference type="NCBI Taxonomy" id="2994041"/>
    <lineage>
        <taxon>Viruses</taxon>
        <taxon>Duplodnaviria</taxon>
        <taxon>Heunggongvirae</taxon>
        <taxon>Uroviricota</taxon>
        <taxon>Caudoviricetes</taxon>
        <taxon>Drexlerviridae</taxon>
        <taxon>Braunvirinae</taxon>
        <taxon>Rtpvirus</taxon>
        <taxon>Rtpvirus Rtp</taxon>
    </lineage>
</organism>
<sequence length="19" mass="2361">MFDFTEEKLTDEQVMRIVE</sequence>
<accession>Q333I2</accession>
<dbReference type="Proteomes" id="UP000001535">
    <property type="component" value="Segment"/>
</dbReference>
<name>Q333I2_9CAUD</name>
<dbReference type="RefSeq" id="YP_398946.1">
    <property type="nucleotide sequence ID" value="NC_007603.1"/>
</dbReference>
<dbReference type="EMBL" id="AM156909">
    <property type="protein sequence ID" value="CAJ42206.1"/>
    <property type="molecule type" value="Genomic_DNA"/>
</dbReference>
<dbReference type="GeneID" id="3778818"/>
<proteinExistence type="predicted"/>
<evidence type="ECO:0000313" key="1">
    <source>
        <dbReference type="EMBL" id="CAJ42206.1"/>
    </source>
</evidence>